<dbReference type="OrthoDB" id="2654453at2759"/>
<organism evidence="2 3">
    <name type="scientific">Suillus placidus</name>
    <dbReference type="NCBI Taxonomy" id="48579"/>
    <lineage>
        <taxon>Eukaryota</taxon>
        <taxon>Fungi</taxon>
        <taxon>Dikarya</taxon>
        <taxon>Basidiomycota</taxon>
        <taxon>Agaricomycotina</taxon>
        <taxon>Agaricomycetes</taxon>
        <taxon>Agaricomycetidae</taxon>
        <taxon>Boletales</taxon>
        <taxon>Suillineae</taxon>
        <taxon>Suillaceae</taxon>
        <taxon>Suillus</taxon>
    </lineage>
</organism>
<keyword evidence="1" id="KW-0472">Membrane</keyword>
<reference evidence="2" key="1">
    <citation type="journal article" date="2020" name="New Phytol.">
        <title>Comparative genomics reveals dynamic genome evolution in host specialist ectomycorrhizal fungi.</title>
        <authorList>
            <person name="Lofgren L.A."/>
            <person name="Nguyen N.H."/>
            <person name="Vilgalys R."/>
            <person name="Ruytinx J."/>
            <person name="Liao H.L."/>
            <person name="Branco S."/>
            <person name="Kuo A."/>
            <person name="LaButti K."/>
            <person name="Lipzen A."/>
            <person name="Andreopoulos W."/>
            <person name="Pangilinan J."/>
            <person name="Riley R."/>
            <person name="Hundley H."/>
            <person name="Na H."/>
            <person name="Barry K."/>
            <person name="Grigoriev I.V."/>
            <person name="Stajich J.E."/>
            <person name="Kennedy P.G."/>
        </authorList>
    </citation>
    <scope>NUCLEOTIDE SEQUENCE</scope>
    <source>
        <strain evidence="2">DOB743</strain>
    </source>
</reference>
<keyword evidence="1" id="KW-0812">Transmembrane</keyword>
<evidence type="ECO:0000256" key="1">
    <source>
        <dbReference type="SAM" id="Phobius"/>
    </source>
</evidence>
<keyword evidence="3" id="KW-1185">Reference proteome</keyword>
<proteinExistence type="predicted"/>
<dbReference type="AlphaFoldDB" id="A0A9P6ZRN8"/>
<evidence type="ECO:0000313" key="2">
    <source>
        <dbReference type="EMBL" id="KAG1774995.1"/>
    </source>
</evidence>
<name>A0A9P6ZRN8_9AGAM</name>
<gene>
    <name evidence="2" type="ORF">EV702DRAFT_1199845</name>
</gene>
<sequence>MTILVTPLVLQVEHATNEFNIELSTTLRGSDGVVITTNKAGLMIGHAVVDAPQTLFLIDNVMNGFSLHRLEDGACIHTYNTNPMKTFPKQVVFGEQATLIVGGSDAGTIHIFDKNEGTLRQVLQHADRGRVQTVTTYDSMHHSLIFEATSTNDAEPTISIWCRKRATLPSNRPLGSAIKNFMRGVLQLAIAMVIIAYGINIWIGQTSGITLLGNVWREYSKLGARTSDLTNADICSLVEQYIEAQRGEELERSRSSGMNNRHGGRAKLQEERHAVILLGN</sequence>
<dbReference type="Proteomes" id="UP000714275">
    <property type="component" value="Unassembled WGS sequence"/>
</dbReference>
<dbReference type="SUPFAM" id="SSF63829">
    <property type="entry name" value="Calcium-dependent phosphotriesterase"/>
    <property type="match status" value="1"/>
</dbReference>
<protein>
    <submittedName>
        <fullName evidence="2">Uncharacterized protein</fullName>
    </submittedName>
</protein>
<feature type="transmembrane region" description="Helical" evidence="1">
    <location>
        <begin position="185"/>
        <end position="203"/>
    </location>
</feature>
<dbReference type="EMBL" id="JABBWD010000037">
    <property type="protein sequence ID" value="KAG1774995.1"/>
    <property type="molecule type" value="Genomic_DNA"/>
</dbReference>
<accession>A0A9P6ZRN8</accession>
<evidence type="ECO:0000313" key="3">
    <source>
        <dbReference type="Proteomes" id="UP000714275"/>
    </source>
</evidence>
<keyword evidence="1" id="KW-1133">Transmembrane helix</keyword>
<comment type="caution">
    <text evidence="2">The sequence shown here is derived from an EMBL/GenBank/DDBJ whole genome shotgun (WGS) entry which is preliminary data.</text>
</comment>